<protein>
    <submittedName>
        <fullName evidence="1">Uncharacterized protein</fullName>
    </submittedName>
</protein>
<comment type="caution">
    <text evidence="1">The sequence shown here is derived from an EMBL/GenBank/DDBJ whole genome shotgun (WGS) entry which is preliminary data.</text>
</comment>
<organism evidence="1 2">
    <name type="scientific">Peribacillus cavernae</name>
    <dbReference type="NCBI Taxonomy" id="1674310"/>
    <lineage>
        <taxon>Bacteria</taxon>
        <taxon>Bacillati</taxon>
        <taxon>Bacillota</taxon>
        <taxon>Bacilli</taxon>
        <taxon>Bacillales</taxon>
        <taxon>Bacillaceae</taxon>
        <taxon>Peribacillus</taxon>
    </lineage>
</organism>
<dbReference type="AlphaFoldDB" id="A0A3S0VRY5"/>
<keyword evidence="2" id="KW-1185">Reference proteome</keyword>
<dbReference type="OrthoDB" id="9882683at2"/>
<dbReference type="Proteomes" id="UP000267430">
    <property type="component" value="Unassembled WGS sequence"/>
</dbReference>
<dbReference type="RefSeq" id="WP_126863486.1">
    <property type="nucleotide sequence ID" value="NZ_JAUSTX010000004.1"/>
</dbReference>
<name>A0A3S0VRY5_9BACI</name>
<dbReference type="EMBL" id="RYZZ01000005">
    <property type="protein sequence ID" value="RUQ31463.1"/>
    <property type="molecule type" value="Genomic_DNA"/>
</dbReference>
<reference evidence="1 2" key="1">
    <citation type="submission" date="2018-12" db="EMBL/GenBank/DDBJ databases">
        <title>Bacillus chawlae sp. nov., Bacillus glennii sp. nov., and Bacillus saganii sp. nov. Isolated from the Vehicle Assembly Building at Kennedy Space Center where the Viking Spacecraft were Assembled.</title>
        <authorList>
            <person name="Seuylemezian A."/>
            <person name="Vaishampayan P."/>
        </authorList>
    </citation>
    <scope>NUCLEOTIDE SEQUENCE [LARGE SCALE GENOMIC DNA]</scope>
    <source>
        <strain evidence="1 2">L5</strain>
    </source>
</reference>
<accession>A0A3S0VRY5</accession>
<proteinExistence type="predicted"/>
<evidence type="ECO:0000313" key="2">
    <source>
        <dbReference type="Proteomes" id="UP000267430"/>
    </source>
</evidence>
<sequence>MKRYYLKAISKGRMQKEKPRIIISTEDKSTGYASLSQISFHDILQYTQNIEVSALSFTKPAYQEYSLSEDISFTLNPSSTSEVITINFASSRDKITIQEEAGNYTANADNLFDVLQNFGVIKGNTFSFFTVFPQKSKVPVKEKNHRYLAARVKREPKR</sequence>
<gene>
    <name evidence="1" type="ORF">ELQ35_03705</name>
</gene>
<evidence type="ECO:0000313" key="1">
    <source>
        <dbReference type="EMBL" id="RUQ31463.1"/>
    </source>
</evidence>